<comment type="caution">
    <text evidence="7">The sequence shown here is derived from an EMBL/GenBank/DDBJ whole genome shotgun (WGS) entry which is preliminary data.</text>
</comment>
<dbReference type="Gene3D" id="3.30.450.40">
    <property type="match status" value="1"/>
</dbReference>
<dbReference type="SMART" id="SM00388">
    <property type="entry name" value="HisKA"/>
    <property type="match status" value="1"/>
</dbReference>
<evidence type="ECO:0000259" key="6">
    <source>
        <dbReference type="PROSITE" id="PS50109"/>
    </source>
</evidence>
<reference evidence="7 8" key="1">
    <citation type="submission" date="2018-03" db="EMBL/GenBank/DDBJ databases">
        <authorList>
            <person name="Keele B.F."/>
        </authorList>
    </citation>
    <scope>NUCLEOTIDE SEQUENCE [LARGE SCALE GENOMIC DNA]</scope>
    <source>
        <strain evidence="7 8">YL28-9</strain>
    </source>
</reference>
<dbReference type="EC" id="2.7.13.3" evidence="2"/>
<dbReference type="SMART" id="SM00387">
    <property type="entry name" value="HATPase_c"/>
    <property type="match status" value="1"/>
</dbReference>
<dbReference type="Pfam" id="PF00512">
    <property type="entry name" value="HisKA"/>
    <property type="match status" value="1"/>
</dbReference>
<dbReference type="GO" id="GO:0000155">
    <property type="term" value="F:phosphorelay sensor kinase activity"/>
    <property type="evidence" value="ECO:0007669"/>
    <property type="project" value="InterPro"/>
</dbReference>
<dbReference type="Pfam" id="PF01590">
    <property type="entry name" value="GAF"/>
    <property type="match status" value="1"/>
</dbReference>
<dbReference type="AlphaFoldDB" id="A0A2T3HIH2"/>
<dbReference type="SUPFAM" id="SSF55781">
    <property type="entry name" value="GAF domain-like"/>
    <property type="match status" value="1"/>
</dbReference>
<sequence>MKDKLQADPLPAPTEVSRVKKLRRYEILDTPPEAAFDTIASLAARMTHAAAGYVTFVDADRVFLKANTLGMQETAVERAGSLCSVAIQTDRPTLISDTQHMSDRADYSEFMYHHDVRFYAAAPIITSDGYRIGTVCVTDTVPRHDMTMGQLEMLELLAFIVIEKLETRLASRNTIRAYDDRLHRLVHDIKNPITSISMYAQIISRKMPETGKVAEISGKIQFAAKSVEQHLNNILNEAKIDNEAIYLSEQAVLFSELIDTLKSTFELSLGNKQQELHVFQPVGLMLYVDRGRIQDVLDNLLSNAIKYSPPGAQIGIYATASADMATIEFRDDGVGLTEEDLQKVFVKFARLSSVPTANERSNGLGLSIVKMLVELHGGQVWATSKGHNLGSSFFLSLPVYKIPPLILTRQVD</sequence>
<dbReference type="CDD" id="cd00082">
    <property type="entry name" value="HisKA"/>
    <property type="match status" value="1"/>
</dbReference>
<dbReference type="RefSeq" id="WP_107216360.1">
    <property type="nucleotide sequence ID" value="NZ_KZ686270.1"/>
</dbReference>
<keyword evidence="5" id="KW-0418">Kinase</keyword>
<evidence type="ECO:0000256" key="1">
    <source>
        <dbReference type="ARBA" id="ARBA00000085"/>
    </source>
</evidence>
<keyword evidence="8" id="KW-1185">Reference proteome</keyword>
<organism evidence="7 8">
    <name type="scientific">Pedobacter yulinensis</name>
    <dbReference type="NCBI Taxonomy" id="2126353"/>
    <lineage>
        <taxon>Bacteria</taxon>
        <taxon>Pseudomonadati</taxon>
        <taxon>Bacteroidota</taxon>
        <taxon>Sphingobacteriia</taxon>
        <taxon>Sphingobacteriales</taxon>
        <taxon>Sphingobacteriaceae</taxon>
        <taxon>Pedobacter</taxon>
    </lineage>
</organism>
<dbReference type="InterPro" id="IPR003018">
    <property type="entry name" value="GAF"/>
</dbReference>
<feature type="domain" description="Histidine kinase" evidence="6">
    <location>
        <begin position="184"/>
        <end position="401"/>
    </location>
</feature>
<gene>
    <name evidence="7" type="ORF">C7T94_15655</name>
</gene>
<protein>
    <recommendedName>
        <fullName evidence="2">histidine kinase</fullName>
        <ecNumber evidence="2">2.7.13.3</ecNumber>
    </recommendedName>
</protein>
<evidence type="ECO:0000313" key="7">
    <source>
        <dbReference type="EMBL" id="PST82230.1"/>
    </source>
</evidence>
<dbReference type="InterPro" id="IPR029016">
    <property type="entry name" value="GAF-like_dom_sf"/>
</dbReference>
<dbReference type="EMBL" id="PYLS01000006">
    <property type="protein sequence ID" value="PST82230.1"/>
    <property type="molecule type" value="Genomic_DNA"/>
</dbReference>
<comment type="catalytic activity">
    <reaction evidence="1">
        <text>ATP + protein L-histidine = ADP + protein N-phospho-L-histidine.</text>
        <dbReference type="EC" id="2.7.13.3"/>
    </reaction>
</comment>
<dbReference type="Proteomes" id="UP000240912">
    <property type="component" value="Unassembled WGS sequence"/>
</dbReference>
<dbReference type="SUPFAM" id="SSF47384">
    <property type="entry name" value="Homodimeric domain of signal transducing histidine kinase"/>
    <property type="match status" value="1"/>
</dbReference>
<dbReference type="CDD" id="cd00075">
    <property type="entry name" value="HATPase"/>
    <property type="match status" value="1"/>
</dbReference>
<dbReference type="InterPro" id="IPR005467">
    <property type="entry name" value="His_kinase_dom"/>
</dbReference>
<evidence type="ECO:0000256" key="2">
    <source>
        <dbReference type="ARBA" id="ARBA00012438"/>
    </source>
</evidence>
<dbReference type="OrthoDB" id="9811889at2"/>
<evidence type="ECO:0000256" key="3">
    <source>
        <dbReference type="ARBA" id="ARBA00022553"/>
    </source>
</evidence>
<dbReference type="PROSITE" id="PS50109">
    <property type="entry name" value="HIS_KIN"/>
    <property type="match status" value="1"/>
</dbReference>
<dbReference type="PANTHER" id="PTHR43547:SF2">
    <property type="entry name" value="HYBRID SIGNAL TRANSDUCTION HISTIDINE KINASE C"/>
    <property type="match status" value="1"/>
</dbReference>
<dbReference type="PRINTS" id="PR00344">
    <property type="entry name" value="BCTRLSENSOR"/>
</dbReference>
<evidence type="ECO:0000256" key="5">
    <source>
        <dbReference type="ARBA" id="ARBA00022777"/>
    </source>
</evidence>
<evidence type="ECO:0000313" key="8">
    <source>
        <dbReference type="Proteomes" id="UP000240912"/>
    </source>
</evidence>
<keyword evidence="3" id="KW-0597">Phosphoprotein</keyword>
<dbReference type="FunFam" id="3.30.565.10:FF:000006">
    <property type="entry name" value="Sensor histidine kinase WalK"/>
    <property type="match status" value="1"/>
</dbReference>
<dbReference type="InterPro" id="IPR003594">
    <property type="entry name" value="HATPase_dom"/>
</dbReference>
<proteinExistence type="predicted"/>
<name>A0A2T3HIH2_9SPHI</name>
<evidence type="ECO:0000256" key="4">
    <source>
        <dbReference type="ARBA" id="ARBA00022679"/>
    </source>
</evidence>
<dbReference type="Gene3D" id="3.30.565.10">
    <property type="entry name" value="Histidine kinase-like ATPase, C-terminal domain"/>
    <property type="match status" value="1"/>
</dbReference>
<dbReference type="InterPro" id="IPR004358">
    <property type="entry name" value="Sig_transdc_His_kin-like_C"/>
</dbReference>
<keyword evidence="4" id="KW-0808">Transferase</keyword>
<dbReference type="PANTHER" id="PTHR43547">
    <property type="entry name" value="TWO-COMPONENT HISTIDINE KINASE"/>
    <property type="match status" value="1"/>
</dbReference>
<dbReference type="Gene3D" id="1.10.287.130">
    <property type="match status" value="1"/>
</dbReference>
<dbReference type="InterPro" id="IPR003661">
    <property type="entry name" value="HisK_dim/P_dom"/>
</dbReference>
<accession>A0A2T3HIH2</accession>
<dbReference type="Pfam" id="PF02518">
    <property type="entry name" value="HATPase_c"/>
    <property type="match status" value="1"/>
</dbReference>
<dbReference type="SUPFAM" id="SSF55874">
    <property type="entry name" value="ATPase domain of HSP90 chaperone/DNA topoisomerase II/histidine kinase"/>
    <property type="match status" value="1"/>
</dbReference>
<dbReference type="InterPro" id="IPR036097">
    <property type="entry name" value="HisK_dim/P_sf"/>
</dbReference>
<dbReference type="InterPro" id="IPR036890">
    <property type="entry name" value="HATPase_C_sf"/>
</dbReference>